<dbReference type="Proteomes" id="UP001053296">
    <property type="component" value="Chromosome"/>
</dbReference>
<gene>
    <name evidence="2" type="ORF">PSDVSF_24380</name>
</gene>
<dbReference type="SUPFAM" id="SSF51569">
    <property type="entry name" value="Aldolase"/>
    <property type="match status" value="1"/>
</dbReference>
<dbReference type="InterPro" id="IPR057736">
    <property type="entry name" value="SAF_PseI/NeuA/NeuB"/>
</dbReference>
<dbReference type="SMART" id="SM00858">
    <property type="entry name" value="SAF"/>
    <property type="match status" value="1"/>
</dbReference>
<dbReference type="Pfam" id="PF08666">
    <property type="entry name" value="SAF"/>
    <property type="match status" value="1"/>
</dbReference>
<organism evidence="2 3">
    <name type="scientific">Pseudodesulfovibrio sediminis</name>
    <dbReference type="NCBI Taxonomy" id="2810563"/>
    <lineage>
        <taxon>Bacteria</taxon>
        <taxon>Pseudomonadati</taxon>
        <taxon>Thermodesulfobacteriota</taxon>
        <taxon>Desulfovibrionia</taxon>
        <taxon>Desulfovibrionales</taxon>
        <taxon>Desulfovibrionaceae</taxon>
    </lineage>
</organism>
<dbReference type="InterPro" id="IPR013132">
    <property type="entry name" value="PseI/NeuA/B-like_N"/>
</dbReference>
<dbReference type="Pfam" id="PF03102">
    <property type="entry name" value="NeuB"/>
    <property type="match status" value="1"/>
</dbReference>
<dbReference type="InterPro" id="IPR013785">
    <property type="entry name" value="Aldolase_TIM"/>
</dbReference>
<proteinExistence type="predicted"/>
<sequence>MSFNKKFLIGDREVGVGCPAYLIAEIGRNHNADMNLAKQMVDGALGAGADAVKFQSFKAESLLIKELPKASHIQETSSDTKSAYESTEEVELLPENHSLLQKYVQQKGGTFFSTPEDHSMVSLLDELKVPVFKIASLDIAYLDLIEAIAATGKPIIMSTGMSYLGEIEQALGVLEKMSIKDVVVLHCTSNYPPRDEDVNLRAMQTIARAFDVPVGYSDHTPSVGISIAAAALGACVIERHFTLDKNLPGPDQRLSLTPEEFGLMAREIRSVEKALGSTMKKPVESELEMRRLHRRRLVAAKDLKAGQTLAREDVACKCSEFGLDPVHIPALVGRNVLRDLLKDAPLLQEDFQS</sequence>
<name>A0ABN6EVQ0_9BACT</name>
<evidence type="ECO:0000259" key="1">
    <source>
        <dbReference type="PROSITE" id="PS50844"/>
    </source>
</evidence>
<dbReference type="InterPro" id="IPR006190">
    <property type="entry name" value="SAF_AFP_Neu5Ac"/>
</dbReference>
<keyword evidence="3" id="KW-1185">Reference proteome</keyword>
<evidence type="ECO:0000313" key="2">
    <source>
        <dbReference type="EMBL" id="BCS89196.1"/>
    </source>
</evidence>
<dbReference type="Gene3D" id="3.90.1210.10">
    <property type="entry name" value="Antifreeze-like/N-acetylneuraminic acid synthase C-terminal domain"/>
    <property type="match status" value="1"/>
</dbReference>
<feature type="domain" description="AFP-like" evidence="1">
    <location>
        <begin position="296"/>
        <end position="353"/>
    </location>
</feature>
<dbReference type="EMBL" id="AP024485">
    <property type="protein sequence ID" value="BCS89196.1"/>
    <property type="molecule type" value="Genomic_DNA"/>
</dbReference>
<dbReference type="PANTHER" id="PTHR42966:SF1">
    <property type="entry name" value="SIALIC ACID SYNTHASE"/>
    <property type="match status" value="1"/>
</dbReference>
<dbReference type="Gene3D" id="3.20.20.70">
    <property type="entry name" value="Aldolase class I"/>
    <property type="match status" value="1"/>
</dbReference>
<evidence type="ECO:0000313" key="3">
    <source>
        <dbReference type="Proteomes" id="UP001053296"/>
    </source>
</evidence>
<dbReference type="RefSeq" id="WP_229591181.1">
    <property type="nucleotide sequence ID" value="NZ_AP024485.1"/>
</dbReference>
<dbReference type="SUPFAM" id="SSF51269">
    <property type="entry name" value="AFP III-like domain"/>
    <property type="match status" value="1"/>
</dbReference>
<accession>A0ABN6EVQ0</accession>
<dbReference type="InterPro" id="IPR051690">
    <property type="entry name" value="PseI-like"/>
</dbReference>
<dbReference type="CDD" id="cd11615">
    <property type="entry name" value="SAF_NeuB_like"/>
    <property type="match status" value="1"/>
</dbReference>
<dbReference type="PROSITE" id="PS50844">
    <property type="entry name" value="AFP_LIKE"/>
    <property type="match status" value="1"/>
</dbReference>
<dbReference type="InterPro" id="IPR013974">
    <property type="entry name" value="SAF"/>
</dbReference>
<reference evidence="2" key="1">
    <citation type="journal article" date="2022" name="Arch. Microbiol.">
        <title>Pseudodesulfovibrio sediminis sp. nov., a mesophilic and neutrophilic sulfate-reducing bacterium isolated from sediment of a brackish lake.</title>
        <authorList>
            <person name="Takahashi A."/>
            <person name="Kojima H."/>
            <person name="Watanabe M."/>
            <person name="Fukui M."/>
        </authorList>
    </citation>
    <scope>NUCLEOTIDE SEQUENCE</scope>
    <source>
        <strain evidence="2">SF6</strain>
    </source>
</reference>
<dbReference type="PANTHER" id="PTHR42966">
    <property type="entry name" value="N-ACETYLNEURAMINATE SYNTHASE"/>
    <property type="match status" value="1"/>
</dbReference>
<dbReference type="InterPro" id="IPR036732">
    <property type="entry name" value="AFP_Neu5c_C_sf"/>
</dbReference>
<protein>
    <recommendedName>
        <fullName evidence="1">AFP-like domain-containing protein</fullName>
    </recommendedName>
</protein>